<evidence type="ECO:0000256" key="4">
    <source>
        <dbReference type="ARBA" id="ARBA00023136"/>
    </source>
</evidence>
<evidence type="ECO:0000259" key="10">
    <source>
        <dbReference type="PROSITE" id="PS51225"/>
    </source>
</evidence>
<feature type="transmembrane region" description="Helical" evidence="9">
    <location>
        <begin position="24"/>
        <end position="47"/>
    </location>
</feature>
<keyword evidence="4 8" id="KW-0472">Membrane</keyword>
<dbReference type="PROSITE" id="PS51225">
    <property type="entry name" value="MARVEL"/>
    <property type="match status" value="1"/>
</dbReference>
<keyword evidence="2 8" id="KW-0812">Transmembrane</keyword>
<accession>A0A5F9CZV7</accession>
<evidence type="ECO:0000256" key="1">
    <source>
        <dbReference type="ARBA" id="ARBA00004141"/>
    </source>
</evidence>
<evidence type="ECO:0000313" key="12">
    <source>
        <dbReference type="Proteomes" id="UP000001811"/>
    </source>
</evidence>
<organism evidence="11 12">
    <name type="scientific">Oryctolagus cuniculus</name>
    <name type="common">Rabbit</name>
    <dbReference type="NCBI Taxonomy" id="9986"/>
    <lineage>
        <taxon>Eukaryota</taxon>
        <taxon>Metazoa</taxon>
        <taxon>Chordata</taxon>
        <taxon>Craniata</taxon>
        <taxon>Vertebrata</taxon>
        <taxon>Euteleostomi</taxon>
        <taxon>Mammalia</taxon>
        <taxon>Eutheria</taxon>
        <taxon>Euarchontoglires</taxon>
        <taxon>Glires</taxon>
        <taxon>Lagomorpha</taxon>
        <taxon>Leporidae</taxon>
        <taxon>Oryctolagus</taxon>
    </lineage>
</organism>
<comment type="subcellular location">
    <subcellularLocation>
        <location evidence="1">Membrane</location>
        <topology evidence="1">Multi-pass membrane protein</topology>
    </subcellularLocation>
</comment>
<dbReference type="GO" id="GO:0098737">
    <property type="term" value="P:protein insertion into plasma membrane"/>
    <property type="evidence" value="ECO:0007669"/>
    <property type="project" value="Ensembl"/>
</dbReference>
<dbReference type="EMBL" id="AAGW02007402">
    <property type="status" value="NOT_ANNOTATED_CDS"/>
    <property type="molecule type" value="Genomic_DNA"/>
</dbReference>
<sequence>MAPAATGGSSLPSGFSVFVTFPDLLFIFEFVFGGLVWILVASSLVPLALVQGWVMFVSVFCFVATTALLVLYIIGAHGGESSWVTLVSCSRVGVCRGAVLVPLPPPPPQEAGSPSPSLSSWQPRAEQGKVEAQTDICASLRGACSFSYMTAFFMVNR</sequence>
<keyword evidence="5" id="KW-0449">Lipoprotein</keyword>
<dbReference type="InterPro" id="IPR050578">
    <property type="entry name" value="MARVEL-CKLF_proteins"/>
</dbReference>
<proteinExistence type="inferred from homology"/>
<dbReference type="STRING" id="9986.ENSOCUP00000039181"/>
<keyword evidence="3 9" id="KW-1133">Transmembrane helix</keyword>
<evidence type="ECO:0000256" key="3">
    <source>
        <dbReference type="ARBA" id="ARBA00022989"/>
    </source>
</evidence>
<evidence type="ECO:0000256" key="9">
    <source>
        <dbReference type="SAM" id="Phobius"/>
    </source>
</evidence>
<dbReference type="InterPro" id="IPR013295">
    <property type="entry name" value="MAL"/>
</dbReference>
<dbReference type="GO" id="GO:0042552">
    <property type="term" value="P:myelination"/>
    <property type="evidence" value="ECO:0007669"/>
    <property type="project" value="TreeGrafter"/>
</dbReference>
<name>A0A5F9CZV7_RABIT</name>
<evidence type="ECO:0000256" key="6">
    <source>
        <dbReference type="ARBA" id="ARBA00034721"/>
    </source>
</evidence>
<dbReference type="GO" id="GO:0045121">
    <property type="term" value="C:membrane raft"/>
    <property type="evidence" value="ECO:0007669"/>
    <property type="project" value="Ensembl"/>
</dbReference>
<dbReference type="GO" id="GO:0005783">
    <property type="term" value="C:endoplasmic reticulum"/>
    <property type="evidence" value="ECO:0007669"/>
    <property type="project" value="Ensembl"/>
</dbReference>
<evidence type="ECO:0000256" key="8">
    <source>
        <dbReference type="PROSITE-ProRule" id="PRU00581"/>
    </source>
</evidence>
<dbReference type="InParanoid" id="A0A5F9CZV7"/>
<evidence type="ECO:0000256" key="7">
    <source>
        <dbReference type="ARBA" id="ARBA00039981"/>
    </source>
</evidence>
<keyword evidence="12" id="KW-1185">Reference proteome</keyword>
<comment type="similarity">
    <text evidence="6">Belongs to the MAL family.</text>
</comment>
<dbReference type="AlphaFoldDB" id="A0A5F9CZV7"/>
<dbReference type="GeneTree" id="ENSGT00940000154987"/>
<gene>
    <name evidence="11" type="primary">MAL</name>
</gene>
<evidence type="ECO:0000256" key="2">
    <source>
        <dbReference type="ARBA" id="ARBA00022692"/>
    </source>
</evidence>
<feature type="domain" description="MARVEL" evidence="10">
    <location>
        <begin position="17"/>
        <end position="157"/>
    </location>
</feature>
<dbReference type="PANTHER" id="PTHR22776:SF12">
    <property type="entry name" value="MYELIN AND LYMPHOCYTE PROTEIN"/>
    <property type="match status" value="1"/>
</dbReference>
<dbReference type="Ensembl" id="ENSOCUT00000064796.1">
    <property type="protein sequence ID" value="ENSOCUP00000039181.1"/>
    <property type="gene ID" value="ENSOCUG00000003544.3"/>
</dbReference>
<evidence type="ECO:0000313" key="11">
    <source>
        <dbReference type="Ensembl" id="ENSOCUP00000039181.1"/>
    </source>
</evidence>
<dbReference type="PRINTS" id="PR01884">
    <property type="entry name" value="MALPROTEIN"/>
</dbReference>
<reference evidence="11 12" key="1">
    <citation type="journal article" date="2011" name="Nature">
        <title>A high-resolution map of human evolutionary constraint using 29 mammals.</title>
        <authorList>
            <person name="Lindblad-Toh K."/>
            <person name="Garber M."/>
            <person name="Zuk O."/>
            <person name="Lin M.F."/>
            <person name="Parker B.J."/>
            <person name="Washietl S."/>
            <person name="Kheradpour P."/>
            <person name="Ernst J."/>
            <person name="Jordan G."/>
            <person name="Mauceli E."/>
            <person name="Ward L.D."/>
            <person name="Lowe C.B."/>
            <person name="Holloway A.K."/>
            <person name="Clamp M."/>
            <person name="Gnerre S."/>
            <person name="Alfoldi J."/>
            <person name="Beal K."/>
            <person name="Chang J."/>
            <person name="Clawson H."/>
            <person name="Cuff J."/>
            <person name="Di Palma F."/>
            <person name="Fitzgerald S."/>
            <person name="Flicek P."/>
            <person name="Guttman M."/>
            <person name="Hubisz M.J."/>
            <person name="Jaffe D.B."/>
            <person name="Jungreis I."/>
            <person name="Kent W.J."/>
            <person name="Kostka D."/>
            <person name="Lara M."/>
            <person name="Martins A.L."/>
            <person name="Massingham T."/>
            <person name="Moltke I."/>
            <person name="Raney B.J."/>
            <person name="Rasmussen M.D."/>
            <person name="Robinson J."/>
            <person name="Stark A."/>
            <person name="Vilella A.J."/>
            <person name="Wen J."/>
            <person name="Xie X."/>
            <person name="Zody M.C."/>
            <person name="Baldwin J."/>
            <person name="Bloom T."/>
            <person name="Chin C.W."/>
            <person name="Heiman D."/>
            <person name="Nicol R."/>
            <person name="Nusbaum C."/>
            <person name="Young S."/>
            <person name="Wilkinson J."/>
            <person name="Worley K.C."/>
            <person name="Kovar C.L."/>
            <person name="Muzny D.M."/>
            <person name="Gibbs R.A."/>
            <person name="Cree A."/>
            <person name="Dihn H.H."/>
            <person name="Fowler G."/>
            <person name="Jhangiani S."/>
            <person name="Joshi V."/>
            <person name="Lee S."/>
            <person name="Lewis L.R."/>
            <person name="Nazareth L.V."/>
            <person name="Okwuonu G."/>
            <person name="Santibanez J."/>
            <person name="Warren W.C."/>
            <person name="Mardis E.R."/>
            <person name="Weinstock G.M."/>
            <person name="Wilson R.K."/>
            <person name="Delehaunty K."/>
            <person name="Dooling D."/>
            <person name="Fronik C."/>
            <person name="Fulton L."/>
            <person name="Fulton B."/>
            <person name="Graves T."/>
            <person name="Minx P."/>
            <person name="Sodergren E."/>
            <person name="Birney E."/>
            <person name="Margulies E.H."/>
            <person name="Herrero J."/>
            <person name="Green E.D."/>
            <person name="Haussler D."/>
            <person name="Siepel A."/>
            <person name="Goldman N."/>
            <person name="Pollard K.S."/>
            <person name="Pedersen J.S."/>
            <person name="Lander E.S."/>
            <person name="Kellis M."/>
        </authorList>
    </citation>
    <scope>NUCLEOTIDE SEQUENCE [LARGE SCALE GENOMIC DNA]</scope>
    <source>
        <strain evidence="11 12">Thorbecke inbred</strain>
    </source>
</reference>
<dbReference type="GO" id="GO:0019911">
    <property type="term" value="F:structural constituent of myelin sheath"/>
    <property type="evidence" value="ECO:0007669"/>
    <property type="project" value="Ensembl"/>
</dbReference>
<reference evidence="11" key="2">
    <citation type="submission" date="2025-08" db="UniProtKB">
        <authorList>
            <consortium name="Ensembl"/>
        </authorList>
    </citation>
    <scope>IDENTIFICATION</scope>
    <source>
        <strain evidence="11">Thorbecke</strain>
    </source>
</reference>
<dbReference type="FunCoup" id="A0A5F9CZV7">
    <property type="interactions" value="45"/>
</dbReference>
<dbReference type="EMBL" id="AAGW02007401">
    <property type="status" value="NOT_ANNOTATED_CDS"/>
    <property type="molecule type" value="Genomic_DNA"/>
</dbReference>
<feature type="transmembrane region" description="Helical" evidence="9">
    <location>
        <begin position="53"/>
        <end position="74"/>
    </location>
</feature>
<dbReference type="PANTHER" id="PTHR22776">
    <property type="entry name" value="MARVEL-CONTAINING POTENTIAL LIPID RAFT-ASSOCIATED PROTEIN"/>
    <property type="match status" value="1"/>
</dbReference>
<evidence type="ECO:0000256" key="5">
    <source>
        <dbReference type="ARBA" id="ARBA00023288"/>
    </source>
</evidence>
<dbReference type="PaxDb" id="9986-ENSOCUP00000003071"/>
<reference evidence="11" key="3">
    <citation type="submission" date="2025-09" db="UniProtKB">
        <authorList>
            <consortium name="Ensembl"/>
        </authorList>
    </citation>
    <scope>IDENTIFICATION</scope>
    <source>
        <strain evidence="11">Thorbecke</strain>
    </source>
</reference>
<dbReference type="Bgee" id="ENSOCUG00000003544">
    <property type="expression patterns" value="Expressed in adult mammalian kidney and 15 other cell types or tissues"/>
</dbReference>
<protein>
    <recommendedName>
        <fullName evidence="7">Myelin and lymphocyte protein</fullName>
    </recommendedName>
</protein>
<dbReference type="Proteomes" id="UP000001811">
    <property type="component" value="Chromosome 2"/>
</dbReference>
<dbReference type="InterPro" id="IPR008253">
    <property type="entry name" value="Marvel"/>
</dbReference>